<dbReference type="Proteomes" id="UP001345963">
    <property type="component" value="Unassembled WGS sequence"/>
</dbReference>
<dbReference type="Gene3D" id="2.60.40.10">
    <property type="entry name" value="Immunoglobulins"/>
    <property type="match status" value="1"/>
</dbReference>
<dbReference type="SUPFAM" id="SSF49265">
    <property type="entry name" value="Fibronectin type III"/>
    <property type="match status" value="1"/>
</dbReference>
<reference evidence="4 5" key="1">
    <citation type="submission" date="2021-07" db="EMBL/GenBank/DDBJ databases">
        <authorList>
            <person name="Palmer J.M."/>
        </authorList>
    </citation>
    <scope>NUCLEOTIDE SEQUENCE [LARGE SCALE GENOMIC DNA]</scope>
    <source>
        <strain evidence="4 5">AT_MEX2019</strain>
        <tissue evidence="4">Muscle</tissue>
    </source>
</reference>
<gene>
    <name evidence="4" type="ORF">ATANTOWER_016729</name>
</gene>
<dbReference type="CDD" id="cd00063">
    <property type="entry name" value="FN3"/>
    <property type="match status" value="1"/>
</dbReference>
<evidence type="ECO:0000256" key="2">
    <source>
        <dbReference type="SAM" id="MobiDB-lite"/>
    </source>
</evidence>
<dbReference type="EMBL" id="JAHUTI010091969">
    <property type="protein sequence ID" value="MED6262254.1"/>
    <property type="molecule type" value="Genomic_DNA"/>
</dbReference>
<dbReference type="Pfam" id="PF00041">
    <property type="entry name" value="fn3"/>
    <property type="match status" value="1"/>
</dbReference>
<evidence type="ECO:0000256" key="1">
    <source>
        <dbReference type="ARBA" id="ARBA00023157"/>
    </source>
</evidence>
<feature type="region of interest" description="Disordered" evidence="2">
    <location>
        <begin position="1"/>
        <end position="21"/>
    </location>
</feature>
<dbReference type="PANTHER" id="PTHR44170">
    <property type="entry name" value="PROTEIN SIDEKICK"/>
    <property type="match status" value="1"/>
</dbReference>
<organism evidence="4 5">
    <name type="scientific">Ataeniobius toweri</name>
    <dbReference type="NCBI Taxonomy" id="208326"/>
    <lineage>
        <taxon>Eukaryota</taxon>
        <taxon>Metazoa</taxon>
        <taxon>Chordata</taxon>
        <taxon>Craniata</taxon>
        <taxon>Vertebrata</taxon>
        <taxon>Euteleostomi</taxon>
        <taxon>Actinopterygii</taxon>
        <taxon>Neopterygii</taxon>
        <taxon>Teleostei</taxon>
        <taxon>Neoteleostei</taxon>
        <taxon>Acanthomorphata</taxon>
        <taxon>Ovalentaria</taxon>
        <taxon>Atherinomorphae</taxon>
        <taxon>Cyprinodontiformes</taxon>
        <taxon>Goodeidae</taxon>
        <taxon>Ataeniobius</taxon>
    </lineage>
</organism>
<dbReference type="InterPro" id="IPR003961">
    <property type="entry name" value="FN3_dom"/>
</dbReference>
<evidence type="ECO:0000313" key="4">
    <source>
        <dbReference type="EMBL" id="MED6262254.1"/>
    </source>
</evidence>
<feature type="non-terminal residue" evidence="4">
    <location>
        <position position="207"/>
    </location>
</feature>
<dbReference type="InterPro" id="IPR013783">
    <property type="entry name" value="Ig-like_fold"/>
</dbReference>
<dbReference type="PROSITE" id="PS50853">
    <property type="entry name" value="FN3"/>
    <property type="match status" value="1"/>
</dbReference>
<evidence type="ECO:0000313" key="5">
    <source>
        <dbReference type="Proteomes" id="UP001345963"/>
    </source>
</evidence>
<dbReference type="PANTHER" id="PTHR44170:SF28">
    <property type="entry name" value="CONTACTIN-2"/>
    <property type="match status" value="1"/>
</dbReference>
<keyword evidence="1" id="KW-1015">Disulfide bond</keyword>
<evidence type="ECO:0000259" key="3">
    <source>
        <dbReference type="PROSITE" id="PS50853"/>
    </source>
</evidence>
<comment type="caution">
    <text evidence="4">The sequence shown here is derived from an EMBL/GenBank/DDBJ whole genome shotgun (WGS) entry which is preliminary data.</text>
</comment>
<sequence>MQASRELRRKASEQAERRKQKDTLRAEYLFTNFQTKANGYVCEDEVEMMLHIRSKIRRAELKHQDKDKDLDQMQATQSWGRLLTVIDTLHKEDKPQKVIAEEAGCAPTVAPSGLGGGGGSCNELIVTWTPMAREYQNGDGFGYILAFRKKDTPLWSEVQIPHLESSRFVYYNESLMPYTSFEVKIKAYNRRGEGPFSQLSDVYSAEE</sequence>
<name>A0ABU7CL38_9TELE</name>
<keyword evidence="5" id="KW-1185">Reference proteome</keyword>
<proteinExistence type="predicted"/>
<dbReference type="InterPro" id="IPR036116">
    <property type="entry name" value="FN3_sf"/>
</dbReference>
<accession>A0ABU7CL38</accession>
<feature type="domain" description="Fibronectin type-III" evidence="3">
    <location>
        <begin position="110"/>
        <end position="207"/>
    </location>
</feature>
<protein>
    <recommendedName>
        <fullName evidence="3">Fibronectin type-III domain-containing protein</fullName>
    </recommendedName>
</protein>